<reference evidence="2 3" key="1">
    <citation type="submission" date="2017-11" db="EMBL/GenBank/DDBJ databases">
        <title>De novo assembly and phasing of dikaryotic genomes from two isolates of Puccinia coronata f. sp. avenae, the causal agent of oat crown rust.</title>
        <authorList>
            <person name="Miller M.E."/>
            <person name="Zhang Y."/>
            <person name="Omidvar V."/>
            <person name="Sperschneider J."/>
            <person name="Schwessinger B."/>
            <person name="Raley C."/>
            <person name="Palmer J.M."/>
            <person name="Garnica D."/>
            <person name="Upadhyaya N."/>
            <person name="Rathjen J."/>
            <person name="Taylor J.M."/>
            <person name="Park R.F."/>
            <person name="Dodds P.N."/>
            <person name="Hirsch C.D."/>
            <person name="Kianian S.F."/>
            <person name="Figueroa M."/>
        </authorList>
    </citation>
    <scope>NUCLEOTIDE SEQUENCE [LARGE SCALE GENOMIC DNA]</scope>
    <source>
        <strain evidence="2">12NC29</strain>
    </source>
</reference>
<evidence type="ECO:0000313" key="2">
    <source>
        <dbReference type="EMBL" id="PLW10710.1"/>
    </source>
</evidence>
<keyword evidence="3" id="KW-1185">Reference proteome</keyword>
<name>A0A2N5SBU0_9BASI</name>
<organism evidence="2 3">
    <name type="scientific">Puccinia coronata f. sp. avenae</name>
    <dbReference type="NCBI Taxonomy" id="200324"/>
    <lineage>
        <taxon>Eukaryota</taxon>
        <taxon>Fungi</taxon>
        <taxon>Dikarya</taxon>
        <taxon>Basidiomycota</taxon>
        <taxon>Pucciniomycotina</taxon>
        <taxon>Pucciniomycetes</taxon>
        <taxon>Pucciniales</taxon>
        <taxon>Pucciniaceae</taxon>
        <taxon>Puccinia</taxon>
    </lineage>
</organism>
<feature type="region of interest" description="Disordered" evidence="1">
    <location>
        <begin position="260"/>
        <end position="282"/>
    </location>
</feature>
<gene>
    <name evidence="2" type="ORF">PCANC_22552</name>
</gene>
<proteinExistence type="predicted"/>
<protein>
    <submittedName>
        <fullName evidence="2">Uncharacterized protein</fullName>
    </submittedName>
</protein>
<dbReference type="AlphaFoldDB" id="A0A2N5SBU0"/>
<evidence type="ECO:0000256" key="1">
    <source>
        <dbReference type="SAM" id="MobiDB-lite"/>
    </source>
</evidence>
<dbReference type="EMBL" id="PGCJ01001049">
    <property type="protein sequence ID" value="PLW10710.1"/>
    <property type="molecule type" value="Genomic_DNA"/>
</dbReference>
<accession>A0A2N5SBU0</accession>
<dbReference type="Proteomes" id="UP000235388">
    <property type="component" value="Unassembled WGS sequence"/>
</dbReference>
<dbReference type="OrthoDB" id="2497239at2759"/>
<comment type="caution">
    <text evidence="2">The sequence shown here is derived from an EMBL/GenBank/DDBJ whole genome shotgun (WGS) entry which is preliminary data.</text>
</comment>
<sequence length="421" mass="46231">MQGPQSPVVLRSSADLNRMQALLAATGIPAPITTSPFSLKLDVAACYDQLNNSKNQRPEDTVMRQALELYCSLISPPLTPTPEFKSEQDQLLGQASEIFACQDAFRPSSVIYEEPNYDPSADLNRPFGSALGQDYSSQHNHCAPQMDYTNYSWSTPSCVSDHEKSDMDDMDDPFACYPLSHPRGAAPQAYSPQINYDHYRRSSHAISQHKATDSYSSQQRIHISGVPMTGHTESSYGMENAVSADEGSQGTYPRQLARQSFYSPDGAEPVARPTKTTRGKRSFSVISLVKPRKTSPSNNAPIQISGPIPIDTSCSATPSGTFSVPVAHSRSLGGRRPSISLSPALEANEDLSPIHPPTSKPTLMRANSKLRSQLSLEDGNSIPFTRKEPIRQDSKSIWKTIKNTSRSSFAMERPMVQPVKY</sequence>
<evidence type="ECO:0000313" key="3">
    <source>
        <dbReference type="Proteomes" id="UP000235388"/>
    </source>
</evidence>